<dbReference type="EMBL" id="BMPQ01000005">
    <property type="protein sequence ID" value="GGK66099.1"/>
    <property type="molecule type" value="Genomic_DNA"/>
</dbReference>
<reference evidence="1" key="1">
    <citation type="journal article" date="2014" name="Int. J. Syst. Evol. Microbiol.">
        <title>Complete genome sequence of Corynebacterium casei LMG S-19264T (=DSM 44701T), isolated from a smear-ripened cheese.</title>
        <authorList>
            <consortium name="US DOE Joint Genome Institute (JGI-PGF)"/>
            <person name="Walter F."/>
            <person name="Albersmeier A."/>
            <person name="Kalinowski J."/>
            <person name="Ruckert C."/>
        </authorList>
    </citation>
    <scope>NUCLEOTIDE SEQUENCE</scope>
    <source>
        <strain evidence="1">JCM 3035</strain>
    </source>
</reference>
<evidence type="ECO:0000313" key="1">
    <source>
        <dbReference type="EMBL" id="GGK66099.1"/>
    </source>
</evidence>
<dbReference type="AlphaFoldDB" id="A0A917QSQ7"/>
<accession>A0A917QSQ7</accession>
<sequence>MGDRVARRELSIYNHEMTPILEALDRHVRPAPITATTAKDLAKLIGKTSTKPQSY</sequence>
<keyword evidence="2" id="KW-1185">Reference proteome</keyword>
<organism evidence="1 2">
    <name type="scientific">Streptomyces flaveus</name>
    <dbReference type="NCBI Taxonomy" id="66370"/>
    <lineage>
        <taxon>Bacteria</taxon>
        <taxon>Bacillati</taxon>
        <taxon>Actinomycetota</taxon>
        <taxon>Actinomycetes</taxon>
        <taxon>Kitasatosporales</taxon>
        <taxon>Streptomycetaceae</taxon>
        <taxon>Streptomyces</taxon>
        <taxon>Streptomyces aurantiacus group</taxon>
    </lineage>
</organism>
<gene>
    <name evidence="1" type="ORF">GCM10010094_28940</name>
</gene>
<dbReference type="Proteomes" id="UP000637788">
    <property type="component" value="Unassembled WGS sequence"/>
</dbReference>
<name>A0A917QSQ7_9ACTN</name>
<reference evidence="1" key="2">
    <citation type="submission" date="2020-09" db="EMBL/GenBank/DDBJ databases">
        <authorList>
            <person name="Sun Q."/>
            <person name="Ohkuma M."/>
        </authorList>
    </citation>
    <scope>NUCLEOTIDE SEQUENCE</scope>
    <source>
        <strain evidence="1">JCM 3035</strain>
    </source>
</reference>
<comment type="caution">
    <text evidence="1">The sequence shown here is derived from an EMBL/GenBank/DDBJ whole genome shotgun (WGS) entry which is preliminary data.</text>
</comment>
<protein>
    <submittedName>
        <fullName evidence="1">Uncharacterized protein</fullName>
    </submittedName>
</protein>
<proteinExistence type="predicted"/>
<evidence type="ECO:0000313" key="2">
    <source>
        <dbReference type="Proteomes" id="UP000637788"/>
    </source>
</evidence>